<dbReference type="RefSeq" id="WP_072283588.1">
    <property type="nucleotide sequence ID" value="NZ_CP015519.1"/>
</dbReference>
<evidence type="ECO:0000256" key="1">
    <source>
        <dbReference type="ARBA" id="ARBA00001974"/>
    </source>
</evidence>
<protein>
    <recommendedName>
        <fullName evidence="6">Coproporphyrinogen III oxidase</fullName>
        <ecNumber evidence="6">1.3.3.15</ecNumber>
    </recommendedName>
</protein>
<evidence type="ECO:0000259" key="7">
    <source>
        <dbReference type="Pfam" id="PF01593"/>
    </source>
</evidence>
<dbReference type="PANTHER" id="PTHR42923:SF3">
    <property type="entry name" value="PROTOPORPHYRINOGEN OXIDASE"/>
    <property type="match status" value="1"/>
</dbReference>
<name>A0A1L3GNW9_9BACT</name>
<accession>A0A1L3GNW9</accession>
<dbReference type="SUPFAM" id="SSF51905">
    <property type="entry name" value="FAD/NAD(P)-binding domain"/>
    <property type="match status" value="1"/>
</dbReference>
<dbReference type="EMBL" id="CP015519">
    <property type="protein sequence ID" value="APG27623.1"/>
    <property type="molecule type" value="Genomic_DNA"/>
</dbReference>
<comment type="catalytic activity">
    <reaction evidence="6">
        <text>coproporphyrinogen III + 3 O2 = coproporphyrin III + 3 H2O2</text>
        <dbReference type="Rhea" id="RHEA:43436"/>
        <dbReference type="ChEBI" id="CHEBI:15379"/>
        <dbReference type="ChEBI" id="CHEBI:16240"/>
        <dbReference type="ChEBI" id="CHEBI:57309"/>
        <dbReference type="ChEBI" id="CHEBI:131725"/>
        <dbReference type="EC" id="1.3.3.15"/>
    </reaction>
</comment>
<proteinExistence type="inferred from homology"/>
<evidence type="ECO:0000256" key="2">
    <source>
        <dbReference type="ARBA" id="ARBA00022630"/>
    </source>
</evidence>
<keyword evidence="2 6" id="KW-0285">Flavoprotein</keyword>
<gene>
    <name evidence="8" type="ORF">A7E78_07090</name>
</gene>
<dbReference type="PANTHER" id="PTHR42923">
    <property type="entry name" value="PROTOPORPHYRINOGEN OXIDASE"/>
    <property type="match status" value="1"/>
</dbReference>
<evidence type="ECO:0000313" key="8">
    <source>
        <dbReference type="EMBL" id="APG27623.1"/>
    </source>
</evidence>
<evidence type="ECO:0000256" key="3">
    <source>
        <dbReference type="ARBA" id="ARBA00022827"/>
    </source>
</evidence>
<keyword evidence="6" id="KW-0963">Cytoplasm</keyword>
<feature type="domain" description="Amine oxidase" evidence="7">
    <location>
        <begin position="10"/>
        <end position="462"/>
    </location>
</feature>
<keyword evidence="4 6" id="KW-0560">Oxidoreductase</keyword>
<dbReference type="KEGG" id="pef:A7E78_07090"/>
<dbReference type="InterPro" id="IPR002937">
    <property type="entry name" value="Amino_oxidase"/>
</dbReference>
<keyword evidence="5 6" id="KW-0350">Heme biosynthesis</keyword>
<sequence>MQVVIIGAGISGLATAFLLEQEARAKGRQLSLTVLEEEPHVGGKIRSLRNDEGYLCEWGPNGFLDGKPATLDLCRQLEVAEELVRSNDNARRRFIYALDRLHQVPENAVAFLRSGLLSPVAKVRMAAEIAIPARRGGEDESLADFCRRRLGRQALDRLVGPMVSGIFAGDPESMSLQSCFPRIHQLEEEYGGLFRAMLRLARQRRAERRSGQAVASASGPAGVLTSFSNGLQQLTDRLHQVLADHVQVSAKVVGLEPAGTKFNLQLADGRQFTADAVVSAVPAYSFASLVKGFDQPMADLLGQIPYASLQVACFGYRRQRIAHNLNGFGYLVARPNAMPLLGTLWDSSIFPQRAPKDSVLLRSMLGGATHPEVAEWDNDRVVSETRSALRQTMGIDVQPDFVQIFRHRQAIPQYLVGHGKRLQDLQQHSARYPGLFFTGNAFFGIGLNDCVSAAQRTASAILSSNSGRPVE</sequence>
<dbReference type="NCBIfam" id="TIGR00562">
    <property type="entry name" value="proto_IX_ox"/>
    <property type="match status" value="1"/>
</dbReference>
<comment type="subcellular location">
    <subcellularLocation>
        <location evidence="6">Cytoplasm</location>
    </subcellularLocation>
</comment>
<dbReference type="Gene3D" id="3.50.50.60">
    <property type="entry name" value="FAD/NAD(P)-binding domain"/>
    <property type="match status" value="1"/>
</dbReference>
<evidence type="ECO:0000313" key="9">
    <source>
        <dbReference type="Proteomes" id="UP000182517"/>
    </source>
</evidence>
<dbReference type="Gene3D" id="3.90.660.20">
    <property type="entry name" value="Protoporphyrinogen oxidase, mitochondrial, domain 2"/>
    <property type="match status" value="1"/>
</dbReference>
<dbReference type="GO" id="GO:0005737">
    <property type="term" value="C:cytoplasm"/>
    <property type="evidence" value="ECO:0007669"/>
    <property type="project" value="UniProtKB-SubCell"/>
</dbReference>
<evidence type="ECO:0000256" key="5">
    <source>
        <dbReference type="ARBA" id="ARBA00023133"/>
    </source>
</evidence>
<evidence type="ECO:0000256" key="6">
    <source>
        <dbReference type="RuleBase" id="RU364052"/>
    </source>
</evidence>
<dbReference type="Gene3D" id="1.10.3110.10">
    <property type="entry name" value="protoporphyrinogen ix oxidase, domain 3"/>
    <property type="match status" value="1"/>
</dbReference>
<organism evidence="8 9">
    <name type="scientific">Syntrophotalea acetylenivorans</name>
    <dbReference type="NCBI Taxonomy" id="1842532"/>
    <lineage>
        <taxon>Bacteria</taxon>
        <taxon>Pseudomonadati</taxon>
        <taxon>Thermodesulfobacteriota</taxon>
        <taxon>Desulfuromonadia</taxon>
        <taxon>Desulfuromonadales</taxon>
        <taxon>Syntrophotaleaceae</taxon>
        <taxon>Syntrophotalea</taxon>
    </lineage>
</organism>
<reference evidence="8 9" key="1">
    <citation type="journal article" date="2017" name="Genome Announc.">
        <title>Complete Genome Sequences of Two Acetylene-Fermenting Pelobacter acetylenicus Strains.</title>
        <authorList>
            <person name="Sutton J.M."/>
            <person name="Baesman S.M."/>
            <person name="Fierst J.L."/>
            <person name="Poret-Peterson A.T."/>
            <person name="Oremland R.S."/>
            <person name="Dunlap D.S."/>
            <person name="Akob D.M."/>
        </authorList>
    </citation>
    <scope>NUCLEOTIDE SEQUENCE [LARGE SCALE GENOMIC DNA]</scope>
    <source>
        <strain evidence="8 9">SFB93</strain>
    </source>
</reference>
<dbReference type="GO" id="GO:0004729">
    <property type="term" value="F:oxygen-dependent protoporphyrinogen oxidase activity"/>
    <property type="evidence" value="ECO:0007669"/>
    <property type="project" value="UniProtKB-UniRule"/>
</dbReference>
<dbReference type="InterPro" id="IPR004572">
    <property type="entry name" value="Protoporphyrinogen_oxidase"/>
</dbReference>
<dbReference type="AlphaFoldDB" id="A0A1L3GNW9"/>
<evidence type="ECO:0000256" key="4">
    <source>
        <dbReference type="ARBA" id="ARBA00023002"/>
    </source>
</evidence>
<dbReference type="InterPro" id="IPR050464">
    <property type="entry name" value="Zeta_carotene_desat/Oxidored"/>
</dbReference>
<dbReference type="OrthoDB" id="20837at2"/>
<comment type="pathway">
    <text evidence="6">Porphyrin-containing compound metabolism; protoheme biosynthesis.</text>
</comment>
<dbReference type="EC" id="1.3.3.15" evidence="6"/>
<dbReference type="SUPFAM" id="SSF54373">
    <property type="entry name" value="FAD-linked reductases, C-terminal domain"/>
    <property type="match status" value="1"/>
</dbReference>
<comment type="function">
    <text evidence="6">Involved in coproporphyrin-dependent heme b biosynthesis. Catalyzes the oxidation of coproporphyrinogen III to coproporphyrin III.</text>
</comment>
<dbReference type="STRING" id="1842532.A7E78_07090"/>
<keyword evidence="9" id="KW-1185">Reference proteome</keyword>
<comment type="cofactor">
    <cofactor evidence="1 6">
        <name>FAD</name>
        <dbReference type="ChEBI" id="CHEBI:57692"/>
    </cofactor>
</comment>
<dbReference type="Pfam" id="PF01593">
    <property type="entry name" value="Amino_oxidase"/>
    <property type="match status" value="1"/>
</dbReference>
<dbReference type="GO" id="GO:0006783">
    <property type="term" value="P:heme biosynthetic process"/>
    <property type="evidence" value="ECO:0007669"/>
    <property type="project" value="UniProtKB-UniRule"/>
</dbReference>
<dbReference type="Proteomes" id="UP000182517">
    <property type="component" value="Chromosome"/>
</dbReference>
<dbReference type="InterPro" id="IPR036188">
    <property type="entry name" value="FAD/NAD-bd_sf"/>
</dbReference>
<comment type="similarity">
    <text evidence="6">Belongs to the protoporphyrinogen/coproporphyrinogen oxidase family. Coproporphyrinogen III oxidase subfamily.</text>
</comment>
<keyword evidence="3 6" id="KW-0274">FAD</keyword>